<dbReference type="EC" id="2.7.11.24" evidence="3"/>
<dbReference type="SUPFAM" id="SSF56112">
    <property type="entry name" value="Protein kinase-like (PK-like)"/>
    <property type="match status" value="1"/>
</dbReference>
<comment type="similarity">
    <text evidence="2">Belongs to the protein kinase superfamily. CMGC Ser/Thr protein kinase family. MAP kinase subfamily.</text>
</comment>
<evidence type="ECO:0000256" key="7">
    <source>
        <dbReference type="ARBA" id="ARBA00022741"/>
    </source>
</evidence>
<evidence type="ECO:0000256" key="3">
    <source>
        <dbReference type="ARBA" id="ARBA00012411"/>
    </source>
</evidence>
<dbReference type="PROSITE" id="PS00107">
    <property type="entry name" value="PROTEIN_KINASE_ATP"/>
    <property type="match status" value="1"/>
</dbReference>
<dbReference type="AlphaFoldDB" id="A0A4W2HIH0"/>
<dbReference type="Gene3D" id="3.30.200.20">
    <property type="entry name" value="Phosphorylase Kinase, domain 1"/>
    <property type="match status" value="1"/>
</dbReference>
<protein>
    <recommendedName>
        <fullName evidence="3">mitogen-activated protein kinase</fullName>
        <ecNumber evidence="3">2.7.11.24</ecNumber>
    </recommendedName>
</protein>
<dbReference type="GeneTree" id="ENSGT00940000155325"/>
<evidence type="ECO:0000256" key="5">
    <source>
        <dbReference type="ARBA" id="ARBA00022553"/>
    </source>
</evidence>
<dbReference type="InterPro" id="IPR003527">
    <property type="entry name" value="MAP_kinase_CS"/>
</dbReference>
<dbReference type="Pfam" id="PF00069">
    <property type="entry name" value="Pkinase"/>
    <property type="match status" value="1"/>
</dbReference>
<dbReference type="Gene3D" id="1.10.510.10">
    <property type="entry name" value="Transferase(Phosphotransferase) domain 1"/>
    <property type="match status" value="1"/>
</dbReference>
<reference evidence="14" key="2">
    <citation type="submission" date="2025-08" db="UniProtKB">
        <authorList>
            <consortium name="Ensembl"/>
        </authorList>
    </citation>
    <scope>IDENTIFICATION</scope>
</reference>
<dbReference type="GO" id="GO:0004707">
    <property type="term" value="F:MAP kinase activity"/>
    <property type="evidence" value="ECO:0007669"/>
    <property type="project" value="UniProtKB-EC"/>
</dbReference>
<accession>A0A4W2HIH0</accession>
<organism evidence="14 15">
    <name type="scientific">Bos indicus x Bos taurus</name>
    <name type="common">Hybrid cattle</name>
    <dbReference type="NCBI Taxonomy" id="30522"/>
    <lineage>
        <taxon>Eukaryota</taxon>
        <taxon>Metazoa</taxon>
        <taxon>Chordata</taxon>
        <taxon>Craniata</taxon>
        <taxon>Vertebrata</taxon>
        <taxon>Euteleostomi</taxon>
        <taxon>Mammalia</taxon>
        <taxon>Eutheria</taxon>
        <taxon>Laurasiatheria</taxon>
        <taxon>Artiodactyla</taxon>
        <taxon>Ruminantia</taxon>
        <taxon>Pecora</taxon>
        <taxon>Bovidae</taxon>
        <taxon>Bovinae</taxon>
        <taxon>Bos</taxon>
    </lineage>
</organism>
<evidence type="ECO:0000313" key="14">
    <source>
        <dbReference type="Ensembl" id="ENSBIXP00005031064.1"/>
    </source>
</evidence>
<feature type="domain" description="Protein kinase" evidence="13">
    <location>
        <begin position="271"/>
        <end position="449"/>
    </location>
</feature>
<keyword evidence="4" id="KW-0723">Serine/threonine-protein kinase</keyword>
<dbReference type="InterPro" id="IPR017441">
    <property type="entry name" value="Protein_kinase_ATP_BS"/>
</dbReference>
<dbReference type="GO" id="GO:0005524">
    <property type="term" value="F:ATP binding"/>
    <property type="evidence" value="ECO:0007669"/>
    <property type="project" value="UniProtKB-UniRule"/>
</dbReference>
<dbReference type="PANTHER" id="PTHR24055">
    <property type="entry name" value="MITOGEN-ACTIVATED PROTEIN KINASE"/>
    <property type="match status" value="1"/>
</dbReference>
<comment type="cofactor">
    <cofactor evidence="1">
        <name>Mg(2+)</name>
        <dbReference type="ChEBI" id="CHEBI:18420"/>
    </cofactor>
</comment>
<keyword evidence="7 11" id="KW-0547">Nucleotide-binding</keyword>
<evidence type="ECO:0000256" key="10">
    <source>
        <dbReference type="ARBA" id="ARBA00023016"/>
    </source>
</evidence>
<keyword evidence="10" id="KW-0346">Stress response</keyword>
<dbReference type="InterPro" id="IPR011009">
    <property type="entry name" value="Kinase-like_dom_sf"/>
</dbReference>
<evidence type="ECO:0000256" key="6">
    <source>
        <dbReference type="ARBA" id="ARBA00022679"/>
    </source>
</evidence>
<name>A0A4W2HIH0_BOBOX</name>
<evidence type="ECO:0000256" key="1">
    <source>
        <dbReference type="ARBA" id="ARBA00001946"/>
    </source>
</evidence>
<keyword evidence="8" id="KW-0418">Kinase</keyword>
<dbReference type="InterPro" id="IPR000719">
    <property type="entry name" value="Prot_kinase_dom"/>
</dbReference>
<keyword evidence="5" id="KW-0597">Phosphoprotein</keyword>
<dbReference type="InterPro" id="IPR050117">
    <property type="entry name" value="MAPK"/>
</dbReference>
<dbReference type="Proteomes" id="UP000429181">
    <property type="component" value="Chromosome 23"/>
</dbReference>
<evidence type="ECO:0000256" key="8">
    <source>
        <dbReference type="ARBA" id="ARBA00022777"/>
    </source>
</evidence>
<dbReference type="FunFam" id="3.30.200.20:FF:000769">
    <property type="entry name" value="Mitogen-activated protein kinase 14"/>
    <property type="match status" value="1"/>
</dbReference>
<keyword evidence="9 11" id="KW-0067">ATP-binding</keyword>
<dbReference type="PROSITE" id="PS50011">
    <property type="entry name" value="PROTEIN_KINASE_DOM"/>
    <property type="match status" value="1"/>
</dbReference>
<evidence type="ECO:0000256" key="9">
    <source>
        <dbReference type="ARBA" id="ARBA00022840"/>
    </source>
</evidence>
<keyword evidence="6" id="KW-0808">Transferase</keyword>
<evidence type="ECO:0000256" key="2">
    <source>
        <dbReference type="ARBA" id="ARBA00008832"/>
    </source>
</evidence>
<evidence type="ECO:0000256" key="4">
    <source>
        <dbReference type="ARBA" id="ARBA00022527"/>
    </source>
</evidence>
<feature type="binding site" evidence="11">
    <location>
        <position position="301"/>
    </location>
    <ligand>
        <name>ATP</name>
        <dbReference type="ChEBI" id="CHEBI:30616"/>
    </ligand>
</feature>
<gene>
    <name evidence="14" type="primary">MAPK14</name>
</gene>
<evidence type="ECO:0000256" key="12">
    <source>
        <dbReference type="SAM" id="MobiDB-lite"/>
    </source>
</evidence>
<reference evidence="14 15" key="1">
    <citation type="submission" date="2018-11" db="EMBL/GenBank/DDBJ databases">
        <title>Haplotype-resolved cattle genomes.</title>
        <authorList>
            <person name="Low W.Y."/>
            <person name="Tearle R."/>
            <person name="Bickhart D.M."/>
            <person name="Rosen B.D."/>
            <person name="Koren S."/>
            <person name="Rhie A."/>
            <person name="Hiendleder S."/>
            <person name="Phillippy A.M."/>
            <person name="Smith T.P.L."/>
            <person name="Williams J.L."/>
        </authorList>
    </citation>
    <scope>NUCLEOTIDE SEQUENCE [LARGE SCALE GENOMIC DNA]</scope>
</reference>
<feature type="compositionally biased region" description="Low complexity" evidence="12">
    <location>
        <begin position="168"/>
        <end position="188"/>
    </location>
</feature>
<evidence type="ECO:0000313" key="15">
    <source>
        <dbReference type="Proteomes" id="UP000429181"/>
    </source>
</evidence>
<dbReference type="Ensembl" id="ENSBIXT00005005907.1">
    <property type="protein sequence ID" value="ENSBIXP00005031064.1"/>
    <property type="gene ID" value="ENSBIXG00005011345.1"/>
</dbReference>
<dbReference type="SMART" id="SM00220">
    <property type="entry name" value="S_TKc"/>
    <property type="match status" value="1"/>
</dbReference>
<evidence type="ECO:0000256" key="11">
    <source>
        <dbReference type="PROSITE-ProRule" id="PRU10141"/>
    </source>
</evidence>
<dbReference type="PROSITE" id="PS01351">
    <property type="entry name" value="MAPK"/>
    <property type="match status" value="1"/>
</dbReference>
<evidence type="ECO:0000259" key="13">
    <source>
        <dbReference type="PROSITE" id="PS50011"/>
    </source>
</evidence>
<sequence length="449" mass="49649">LPTVQRFSGSFPRHPIDLSLSLSNREPSTCPTDHGGARAACVGCFSAPSRVRLRALKESNPWEFLPLGASCCSLLARITSPELSLHQPPLPRAGSILGKISARGEVWELFSREHGGSLLFAGSGKGDHCKLRGRCSWSCDPAAQPGVGWVWRECRESWAGRQRRAPERAPALRRASPAVGEARPAAAADRGRARARESSGSPQPHLRGRPAQDSLPGRAGYEVRGSGCGCRRGPARATSSPRGHRWKMSQERPTFYRQELNKTIWEVPERYQNLSPVGSGAYGSVCAAFDTKTGLRVAVKKLSRPFQSIIHAKRTYRELRLLKHMKHENVIGLLDVFTPARSLEEFNDVYLVTHLMGADLNNIVKCQKLTDDHVQFLIYQILRGLKYIHSADIIHRDLKPSNLAVNEDCELKARNYIQSLTQMPKMNFANVFIGANPLGKLTVSSSCGY</sequence>
<dbReference type="FunFam" id="1.10.510.10:FF:001723">
    <property type="entry name" value="Mitogen-activated protein kinase"/>
    <property type="match status" value="1"/>
</dbReference>
<proteinExistence type="inferred from homology"/>
<feature type="region of interest" description="Disordered" evidence="12">
    <location>
        <begin position="162"/>
        <end position="247"/>
    </location>
</feature>